<dbReference type="PROSITE" id="PS00844">
    <property type="entry name" value="DALA_DALA_LIGASE_2"/>
    <property type="match status" value="1"/>
</dbReference>
<dbReference type="InterPro" id="IPR011761">
    <property type="entry name" value="ATP-grasp"/>
</dbReference>
<proteinExistence type="inferred from homology"/>
<dbReference type="InterPro" id="IPR011095">
    <property type="entry name" value="Dala_Dala_lig_C"/>
</dbReference>
<dbReference type="EMBL" id="JAESWC010000007">
    <property type="protein sequence ID" value="MBL4936633.1"/>
    <property type="molecule type" value="Genomic_DNA"/>
</dbReference>
<gene>
    <name evidence="12" type="primary">ddl</name>
    <name evidence="15" type="ORF">JK636_12780</name>
</gene>
<dbReference type="SUPFAM" id="SSF52440">
    <property type="entry name" value="PreATP-grasp domain"/>
    <property type="match status" value="1"/>
</dbReference>
<dbReference type="SUPFAM" id="SSF56059">
    <property type="entry name" value="Glutathione synthetase ATP-binding domain-like"/>
    <property type="match status" value="1"/>
</dbReference>
<evidence type="ECO:0000256" key="3">
    <source>
        <dbReference type="ARBA" id="ARBA00022490"/>
    </source>
</evidence>
<dbReference type="SMART" id="SM01209">
    <property type="entry name" value="GARS_A"/>
    <property type="match status" value="1"/>
</dbReference>
<evidence type="ECO:0000256" key="2">
    <source>
        <dbReference type="ARBA" id="ARBA00010871"/>
    </source>
</evidence>
<comment type="catalytic activity">
    <reaction evidence="12">
        <text>2 D-alanine + ATP = D-alanyl-D-alanine + ADP + phosphate + H(+)</text>
        <dbReference type="Rhea" id="RHEA:11224"/>
        <dbReference type="ChEBI" id="CHEBI:15378"/>
        <dbReference type="ChEBI" id="CHEBI:30616"/>
        <dbReference type="ChEBI" id="CHEBI:43474"/>
        <dbReference type="ChEBI" id="CHEBI:57416"/>
        <dbReference type="ChEBI" id="CHEBI:57822"/>
        <dbReference type="ChEBI" id="CHEBI:456216"/>
        <dbReference type="EC" id="6.3.2.4"/>
    </reaction>
</comment>
<keyword evidence="8" id="KW-0460">Magnesium</keyword>
<evidence type="ECO:0000256" key="8">
    <source>
        <dbReference type="ARBA" id="ARBA00022842"/>
    </source>
</evidence>
<evidence type="ECO:0000256" key="7">
    <source>
        <dbReference type="ARBA" id="ARBA00022840"/>
    </source>
</evidence>
<dbReference type="Proteomes" id="UP000632377">
    <property type="component" value="Unassembled WGS sequence"/>
</dbReference>
<keyword evidence="5" id="KW-0479">Metal-binding</keyword>
<sequence length="302" mass="33901">MKVGVITGGTSAEREVSIKTGKEMIENLDKKKYEVIEIQINSRKDLIDKVLRENIDFALLALHGKFGEDGGAQAILESLNIPYSGSGILASSLCMDKDISKRLMRAEGINTPEWITIKKRNEIDYKLLGKIGYPLVVKPVNGGSSLGTFIVRNSEDILDAILKAFTYDEEIMVEKYIEGREITCSILDGMLLPIIEIKPSSEFFDYKSKYEDMGSEEVIVELEEAIKEKVDNICRKCWSLFKCSVYGRIDIILKDNEPYVLEINTLPGMTKNSLIPKSARAYGLGFGELLDVIIELSLKIKR</sequence>
<dbReference type="InterPro" id="IPR000291">
    <property type="entry name" value="D-Ala_lig_Van_CS"/>
</dbReference>
<dbReference type="GO" id="GO:0016874">
    <property type="term" value="F:ligase activity"/>
    <property type="evidence" value="ECO:0007669"/>
    <property type="project" value="UniProtKB-KW"/>
</dbReference>
<evidence type="ECO:0000313" key="15">
    <source>
        <dbReference type="EMBL" id="MBL4936633.1"/>
    </source>
</evidence>
<comment type="caution">
    <text evidence="15">The sequence shown here is derived from an EMBL/GenBank/DDBJ whole genome shotgun (WGS) entry which is preliminary data.</text>
</comment>
<dbReference type="Gene3D" id="3.40.50.20">
    <property type="match status" value="1"/>
</dbReference>
<keyword evidence="6 13" id="KW-0547">Nucleotide-binding</keyword>
<dbReference type="NCBIfam" id="TIGR01205">
    <property type="entry name" value="D_ala_D_alaTIGR"/>
    <property type="match status" value="1"/>
</dbReference>
<feature type="domain" description="ATP-grasp" evidence="14">
    <location>
        <begin position="101"/>
        <end position="295"/>
    </location>
</feature>
<evidence type="ECO:0000256" key="10">
    <source>
        <dbReference type="ARBA" id="ARBA00022984"/>
    </source>
</evidence>
<keyword evidence="3 12" id="KW-0963">Cytoplasm</keyword>
<accession>A0ABS1TB94</accession>
<organism evidence="15 16">
    <name type="scientific">Clostridium rhizosphaerae</name>
    <dbReference type="NCBI Taxonomy" id="2803861"/>
    <lineage>
        <taxon>Bacteria</taxon>
        <taxon>Bacillati</taxon>
        <taxon>Bacillota</taxon>
        <taxon>Clostridia</taxon>
        <taxon>Eubacteriales</taxon>
        <taxon>Clostridiaceae</taxon>
        <taxon>Clostridium</taxon>
    </lineage>
</organism>
<name>A0ABS1TB94_9CLOT</name>
<dbReference type="RefSeq" id="WP_202749387.1">
    <property type="nucleotide sequence ID" value="NZ_JAESWC010000007.1"/>
</dbReference>
<comment type="function">
    <text evidence="12">Cell wall formation.</text>
</comment>
<evidence type="ECO:0000256" key="4">
    <source>
        <dbReference type="ARBA" id="ARBA00022598"/>
    </source>
</evidence>
<evidence type="ECO:0000256" key="12">
    <source>
        <dbReference type="HAMAP-Rule" id="MF_00047"/>
    </source>
</evidence>
<dbReference type="EC" id="6.3.2.4" evidence="12"/>
<dbReference type="PANTHER" id="PTHR23132">
    <property type="entry name" value="D-ALANINE--D-ALANINE LIGASE"/>
    <property type="match status" value="1"/>
</dbReference>
<evidence type="ECO:0000313" key="16">
    <source>
        <dbReference type="Proteomes" id="UP000632377"/>
    </source>
</evidence>
<evidence type="ECO:0000256" key="13">
    <source>
        <dbReference type="PROSITE-ProRule" id="PRU00409"/>
    </source>
</evidence>
<dbReference type="Gene3D" id="3.30.470.20">
    <property type="entry name" value="ATP-grasp fold, B domain"/>
    <property type="match status" value="1"/>
</dbReference>
<evidence type="ECO:0000256" key="1">
    <source>
        <dbReference type="ARBA" id="ARBA00004496"/>
    </source>
</evidence>
<protein>
    <recommendedName>
        <fullName evidence="12">D-alanine--D-alanine ligase</fullName>
        <ecNumber evidence="12">6.3.2.4</ecNumber>
    </recommendedName>
    <alternativeName>
        <fullName evidence="12">D-Ala-D-Ala ligase</fullName>
    </alternativeName>
    <alternativeName>
        <fullName evidence="12">D-alanylalanine synthetase</fullName>
    </alternativeName>
</protein>
<keyword evidence="9 12" id="KW-0133">Cell shape</keyword>
<evidence type="ECO:0000256" key="9">
    <source>
        <dbReference type="ARBA" id="ARBA00022960"/>
    </source>
</evidence>
<keyword evidence="16" id="KW-1185">Reference proteome</keyword>
<dbReference type="NCBIfam" id="NF002378">
    <property type="entry name" value="PRK01372.1"/>
    <property type="match status" value="1"/>
</dbReference>
<dbReference type="Gene3D" id="3.30.1490.20">
    <property type="entry name" value="ATP-grasp fold, A domain"/>
    <property type="match status" value="1"/>
</dbReference>
<dbReference type="PANTHER" id="PTHR23132:SF23">
    <property type="entry name" value="D-ALANINE--D-ALANINE LIGASE B"/>
    <property type="match status" value="1"/>
</dbReference>
<dbReference type="HAMAP" id="MF_00047">
    <property type="entry name" value="Dala_Dala_lig"/>
    <property type="match status" value="1"/>
</dbReference>
<dbReference type="PROSITE" id="PS50975">
    <property type="entry name" value="ATP_GRASP"/>
    <property type="match status" value="1"/>
</dbReference>
<evidence type="ECO:0000256" key="6">
    <source>
        <dbReference type="ARBA" id="ARBA00022741"/>
    </source>
</evidence>
<comment type="subcellular location">
    <subcellularLocation>
        <location evidence="1 12">Cytoplasm</location>
    </subcellularLocation>
</comment>
<reference evidence="15 16" key="1">
    <citation type="submission" date="2021-01" db="EMBL/GenBank/DDBJ databases">
        <title>Genome public.</title>
        <authorList>
            <person name="Liu C."/>
            <person name="Sun Q."/>
        </authorList>
    </citation>
    <scope>NUCLEOTIDE SEQUENCE [LARGE SCALE GENOMIC DNA]</scope>
    <source>
        <strain evidence="15 16">YIM B02515</strain>
    </source>
</reference>
<dbReference type="InterPro" id="IPR013815">
    <property type="entry name" value="ATP_grasp_subdomain_1"/>
</dbReference>
<evidence type="ECO:0000259" key="14">
    <source>
        <dbReference type="PROSITE" id="PS50975"/>
    </source>
</evidence>
<dbReference type="PIRSF" id="PIRSF039102">
    <property type="entry name" value="Ddl/VanB"/>
    <property type="match status" value="1"/>
</dbReference>
<dbReference type="InterPro" id="IPR011127">
    <property type="entry name" value="Dala_Dala_lig_N"/>
</dbReference>
<dbReference type="InterPro" id="IPR005905">
    <property type="entry name" value="D_ala_D_ala"/>
</dbReference>
<comment type="similarity">
    <text evidence="2 12">Belongs to the D-alanine--D-alanine ligase family.</text>
</comment>
<dbReference type="Pfam" id="PF01820">
    <property type="entry name" value="Dala_Dala_lig_N"/>
    <property type="match status" value="2"/>
</dbReference>
<keyword evidence="11 12" id="KW-0961">Cell wall biogenesis/degradation</keyword>
<dbReference type="Pfam" id="PF07478">
    <property type="entry name" value="Dala_Dala_lig_C"/>
    <property type="match status" value="1"/>
</dbReference>
<evidence type="ECO:0000256" key="5">
    <source>
        <dbReference type="ARBA" id="ARBA00022723"/>
    </source>
</evidence>
<keyword evidence="4 12" id="KW-0436">Ligase</keyword>
<dbReference type="PROSITE" id="PS00843">
    <property type="entry name" value="DALA_DALA_LIGASE_1"/>
    <property type="match status" value="1"/>
</dbReference>
<evidence type="ECO:0000256" key="11">
    <source>
        <dbReference type="ARBA" id="ARBA00023316"/>
    </source>
</evidence>
<comment type="pathway">
    <text evidence="12">Cell wall biogenesis; peptidoglycan biosynthesis.</text>
</comment>
<keyword evidence="7 13" id="KW-0067">ATP-binding</keyword>
<keyword evidence="10 12" id="KW-0573">Peptidoglycan synthesis</keyword>
<dbReference type="InterPro" id="IPR016185">
    <property type="entry name" value="PreATP-grasp_dom_sf"/>
</dbReference>